<reference evidence="2" key="1">
    <citation type="submission" date="2017-09" db="EMBL/GenBank/DDBJ databases">
        <title>Depth-based differentiation of microbial function through sediment-hosted aquifers and enrichment of novel symbionts in the deep terrestrial subsurface.</title>
        <authorList>
            <person name="Probst A.J."/>
            <person name="Ladd B."/>
            <person name="Jarett J.K."/>
            <person name="Geller-Mcgrath D.E."/>
            <person name="Sieber C.M.K."/>
            <person name="Emerson J.B."/>
            <person name="Anantharaman K."/>
            <person name="Thomas B.C."/>
            <person name="Malmstrom R."/>
            <person name="Stieglmeier M."/>
            <person name="Klingl A."/>
            <person name="Woyke T."/>
            <person name="Ryan C.M."/>
            <person name="Banfield J.F."/>
        </authorList>
    </citation>
    <scope>NUCLEOTIDE SEQUENCE [LARGE SCALE GENOMIC DNA]</scope>
</reference>
<protein>
    <submittedName>
        <fullName evidence="1">Uncharacterized protein</fullName>
    </submittedName>
</protein>
<evidence type="ECO:0000313" key="1">
    <source>
        <dbReference type="EMBL" id="PIU03643.1"/>
    </source>
</evidence>
<dbReference type="AlphaFoldDB" id="A0A2M6XD87"/>
<accession>A0A2M6XD87</accession>
<comment type="caution">
    <text evidence="1">The sequence shown here is derived from an EMBL/GenBank/DDBJ whole genome shotgun (WGS) entry which is preliminary data.</text>
</comment>
<dbReference type="EMBL" id="PEYO01000012">
    <property type="protein sequence ID" value="PIU03643.1"/>
    <property type="molecule type" value="Genomic_DNA"/>
</dbReference>
<gene>
    <name evidence="1" type="ORF">COT44_02015</name>
</gene>
<dbReference type="Proteomes" id="UP000228996">
    <property type="component" value="Unassembled WGS sequence"/>
</dbReference>
<proteinExistence type="predicted"/>
<evidence type="ECO:0000313" key="2">
    <source>
        <dbReference type="Proteomes" id="UP000228996"/>
    </source>
</evidence>
<sequence>MRQKGGLILPLIKTEFLDLASVADISADKAITIGRRAVWRDYVDFFVLLKGKYYGISEIINFAKKKFKGEFNEALFLQQLTYFKDVEEAPVEFIGKSYSASEIKLSLEKEVQSLVSKL</sequence>
<name>A0A2M6XD87_9BACT</name>
<organism evidence="1 2">
    <name type="scientific">Candidatus Shapirobacteria bacterium CG08_land_8_20_14_0_20_39_18</name>
    <dbReference type="NCBI Taxonomy" id="1974883"/>
    <lineage>
        <taxon>Bacteria</taxon>
        <taxon>Candidatus Shapironibacteriota</taxon>
    </lineage>
</organism>